<dbReference type="InterPro" id="IPR001173">
    <property type="entry name" value="Glyco_trans_2-like"/>
</dbReference>
<dbReference type="EMBL" id="CP080544">
    <property type="protein sequence ID" value="QYR53903.1"/>
    <property type="molecule type" value="Genomic_DNA"/>
</dbReference>
<dbReference type="CDD" id="cd04196">
    <property type="entry name" value="GT_2_like_d"/>
    <property type="match status" value="1"/>
</dbReference>
<feature type="domain" description="Glycosyltransferase 2-like" evidence="1">
    <location>
        <begin position="5"/>
        <end position="179"/>
    </location>
</feature>
<proteinExistence type="predicted"/>
<gene>
    <name evidence="2" type="ORF">H8L67_02870</name>
</gene>
<protein>
    <submittedName>
        <fullName evidence="2">Glycosyltransferase family 2 protein</fullName>
    </submittedName>
</protein>
<organism evidence="2 3">
    <name type="scientific">Lysobacter soyae</name>
    <dbReference type="NCBI Taxonomy" id="2764185"/>
    <lineage>
        <taxon>Bacteria</taxon>
        <taxon>Pseudomonadati</taxon>
        <taxon>Pseudomonadota</taxon>
        <taxon>Gammaproteobacteria</taxon>
        <taxon>Lysobacterales</taxon>
        <taxon>Lysobacteraceae</taxon>
        <taxon>Lysobacter</taxon>
    </lineage>
</organism>
<reference evidence="2 3" key="1">
    <citation type="submission" date="2021-08" db="EMBL/GenBank/DDBJ databases">
        <title>Lysobacter sp. strain CJ11 Genome sequencing and assembly.</title>
        <authorList>
            <person name="Kim I."/>
        </authorList>
    </citation>
    <scope>NUCLEOTIDE SEQUENCE [LARGE SCALE GENOMIC DNA]</scope>
    <source>
        <strain evidence="2 3">CJ11</strain>
    </source>
</reference>
<dbReference type="SUPFAM" id="SSF53448">
    <property type="entry name" value="Nucleotide-diphospho-sugar transferases"/>
    <property type="match status" value="1"/>
</dbReference>
<keyword evidence="3" id="KW-1185">Reference proteome</keyword>
<dbReference type="PANTHER" id="PTHR43685:SF11">
    <property type="entry name" value="GLYCOSYLTRANSFERASE TAGX-RELATED"/>
    <property type="match status" value="1"/>
</dbReference>
<dbReference type="PANTHER" id="PTHR43685">
    <property type="entry name" value="GLYCOSYLTRANSFERASE"/>
    <property type="match status" value="1"/>
</dbReference>
<name>A0ABX8WSW2_9GAMM</name>
<dbReference type="Gene3D" id="3.90.550.10">
    <property type="entry name" value="Spore Coat Polysaccharide Biosynthesis Protein SpsA, Chain A"/>
    <property type="match status" value="1"/>
</dbReference>
<dbReference type="InterPro" id="IPR050834">
    <property type="entry name" value="Glycosyltransf_2"/>
</dbReference>
<evidence type="ECO:0000313" key="2">
    <source>
        <dbReference type="EMBL" id="QYR53903.1"/>
    </source>
</evidence>
<dbReference type="Pfam" id="PF00535">
    <property type="entry name" value="Glycos_transf_2"/>
    <property type="match status" value="1"/>
</dbReference>
<sequence length="323" mass="36115">MSTAVVLCTYNGEAYLLAQLDSLRRQTRLPDFLVLFDDASSDTTAAMLNAATAEFEALGVRVHLQVNGRNTGYVRNFEQAFLAAPADLLFPCDQDDIWHADKIARMTACFESDPALDVLHCDANLVDADAAPMGRRLFEVLEVTRPEMAAMTQGNALDVLIKRNVVTGAAMAFRRRVLDKALPFPAEWAHDEWLALVAALDGRVRTLDEVLIDYRQHANNQIGVKARGVLHKAAGIAGYRKAFLKRMEARYRVLAERAQSMDRLDAAQRARIHDRWAHAQQRNLGRKPLVVRAPIVARELARGRYHRYGQGIRSALVDLMGLD</sequence>
<accession>A0ABX8WSW2</accession>
<dbReference type="InterPro" id="IPR029044">
    <property type="entry name" value="Nucleotide-diphossugar_trans"/>
</dbReference>
<dbReference type="Proteomes" id="UP000824755">
    <property type="component" value="Chromosome"/>
</dbReference>
<evidence type="ECO:0000259" key="1">
    <source>
        <dbReference type="Pfam" id="PF00535"/>
    </source>
</evidence>
<evidence type="ECO:0000313" key="3">
    <source>
        <dbReference type="Proteomes" id="UP000824755"/>
    </source>
</evidence>